<evidence type="ECO:0008006" key="5">
    <source>
        <dbReference type="Google" id="ProtNLM"/>
    </source>
</evidence>
<evidence type="ECO:0000313" key="3">
    <source>
        <dbReference type="EMBL" id="KAH7050253.1"/>
    </source>
</evidence>
<comment type="caution">
    <text evidence="3">The sequence shown here is derived from an EMBL/GenBank/DDBJ whole genome shotgun (WGS) entry which is preliminary data.</text>
</comment>
<evidence type="ECO:0000256" key="2">
    <source>
        <dbReference type="SAM" id="Phobius"/>
    </source>
</evidence>
<dbReference type="EMBL" id="JAGTJR010000013">
    <property type="protein sequence ID" value="KAH7050253.1"/>
    <property type="molecule type" value="Genomic_DNA"/>
</dbReference>
<keyword evidence="2" id="KW-0812">Transmembrane</keyword>
<organism evidence="3 4">
    <name type="scientific">Macrophomina phaseolina</name>
    <dbReference type="NCBI Taxonomy" id="35725"/>
    <lineage>
        <taxon>Eukaryota</taxon>
        <taxon>Fungi</taxon>
        <taxon>Dikarya</taxon>
        <taxon>Ascomycota</taxon>
        <taxon>Pezizomycotina</taxon>
        <taxon>Dothideomycetes</taxon>
        <taxon>Dothideomycetes incertae sedis</taxon>
        <taxon>Botryosphaeriales</taxon>
        <taxon>Botryosphaeriaceae</taxon>
        <taxon>Macrophomina</taxon>
    </lineage>
</organism>
<evidence type="ECO:0000256" key="1">
    <source>
        <dbReference type="SAM" id="MobiDB-lite"/>
    </source>
</evidence>
<feature type="transmembrane region" description="Helical" evidence="2">
    <location>
        <begin position="12"/>
        <end position="30"/>
    </location>
</feature>
<dbReference type="Proteomes" id="UP000774617">
    <property type="component" value="Unassembled WGS sequence"/>
</dbReference>
<keyword evidence="2" id="KW-0472">Membrane</keyword>
<keyword evidence="4" id="KW-1185">Reference proteome</keyword>
<keyword evidence="2" id="KW-1133">Transmembrane helix</keyword>
<proteinExistence type="predicted"/>
<accession>A0ABQ8GBA5</accession>
<gene>
    <name evidence="3" type="ORF">B0J12DRAFT_90897</name>
</gene>
<reference evidence="3 4" key="1">
    <citation type="journal article" date="2021" name="Nat. Commun.">
        <title>Genetic determinants of endophytism in the Arabidopsis root mycobiome.</title>
        <authorList>
            <person name="Mesny F."/>
            <person name="Miyauchi S."/>
            <person name="Thiergart T."/>
            <person name="Pickel B."/>
            <person name="Atanasova L."/>
            <person name="Karlsson M."/>
            <person name="Huettel B."/>
            <person name="Barry K.W."/>
            <person name="Haridas S."/>
            <person name="Chen C."/>
            <person name="Bauer D."/>
            <person name="Andreopoulos W."/>
            <person name="Pangilinan J."/>
            <person name="LaButti K."/>
            <person name="Riley R."/>
            <person name="Lipzen A."/>
            <person name="Clum A."/>
            <person name="Drula E."/>
            <person name="Henrissat B."/>
            <person name="Kohler A."/>
            <person name="Grigoriev I.V."/>
            <person name="Martin F.M."/>
            <person name="Hacquard S."/>
        </authorList>
    </citation>
    <scope>NUCLEOTIDE SEQUENCE [LARGE SCALE GENOMIC DNA]</scope>
    <source>
        <strain evidence="3 4">MPI-SDFR-AT-0080</strain>
    </source>
</reference>
<evidence type="ECO:0000313" key="4">
    <source>
        <dbReference type="Proteomes" id="UP000774617"/>
    </source>
</evidence>
<name>A0ABQ8GBA5_9PEZI</name>
<feature type="region of interest" description="Disordered" evidence="1">
    <location>
        <begin position="122"/>
        <end position="149"/>
    </location>
</feature>
<protein>
    <recommendedName>
        <fullName evidence="5">Secreted protein</fullName>
    </recommendedName>
</protein>
<sequence length="149" mass="16078">MALLWLLLADLIRPFSFFFFFVFCFFFLPLDARRSLLMPDSMAASRRFSSCRFILHAPPELVVTGAFELTGGYRRVAGVDRVGASLCCHSWADRRAKIGTLAWSGCGSAAADASGLLQEGGDPRGSVVSIDPGANASTAITGSDARHER</sequence>